<accession>A0ABS2A5R0</accession>
<evidence type="ECO:0000313" key="4">
    <source>
        <dbReference type="EMBL" id="MBM2615168.1"/>
    </source>
</evidence>
<reference evidence="4 5" key="1">
    <citation type="submission" date="2021-01" db="EMBL/GenBank/DDBJ databases">
        <title>Actinoplanes sp. nov. LDG1-06 isolated from lichen.</title>
        <authorList>
            <person name="Saeng-In P."/>
            <person name="Phongsopitanun W."/>
            <person name="Kanchanasin P."/>
            <person name="Yuki M."/>
            <person name="Kudo T."/>
            <person name="Ohkuma M."/>
            <person name="Tanasupawat S."/>
        </authorList>
    </citation>
    <scope>NUCLEOTIDE SEQUENCE [LARGE SCALE GENOMIC DNA]</scope>
    <source>
        <strain evidence="4 5">LDG1-06</strain>
    </source>
</reference>
<comment type="cofactor">
    <cofactor evidence="1">
        <name>Mg(2+)</name>
        <dbReference type="ChEBI" id="CHEBI:18420"/>
    </cofactor>
</comment>
<dbReference type="PANTHER" id="PTHR43046:SF2">
    <property type="entry name" value="8-OXO-DGTP DIPHOSPHATASE-RELATED"/>
    <property type="match status" value="1"/>
</dbReference>
<evidence type="ECO:0000256" key="2">
    <source>
        <dbReference type="ARBA" id="ARBA00022801"/>
    </source>
</evidence>
<dbReference type="PROSITE" id="PS51462">
    <property type="entry name" value="NUDIX"/>
    <property type="match status" value="1"/>
</dbReference>
<dbReference type="Gene3D" id="3.90.79.10">
    <property type="entry name" value="Nucleoside Triphosphate Pyrophosphohydrolase"/>
    <property type="match status" value="1"/>
</dbReference>
<keyword evidence="5" id="KW-1185">Reference proteome</keyword>
<evidence type="ECO:0000256" key="1">
    <source>
        <dbReference type="ARBA" id="ARBA00001946"/>
    </source>
</evidence>
<dbReference type="Proteomes" id="UP000632138">
    <property type="component" value="Unassembled WGS sequence"/>
</dbReference>
<proteinExistence type="predicted"/>
<dbReference type="PANTHER" id="PTHR43046">
    <property type="entry name" value="GDP-MANNOSE MANNOSYL HYDROLASE"/>
    <property type="match status" value="1"/>
</dbReference>
<evidence type="ECO:0000313" key="5">
    <source>
        <dbReference type="Proteomes" id="UP000632138"/>
    </source>
</evidence>
<dbReference type="InterPro" id="IPR015797">
    <property type="entry name" value="NUDIX_hydrolase-like_dom_sf"/>
</dbReference>
<name>A0ABS2A5R0_9ACTN</name>
<organism evidence="4 5">
    <name type="scientific">Paractinoplanes ovalisporus</name>
    <dbReference type="NCBI Taxonomy" id="2810368"/>
    <lineage>
        <taxon>Bacteria</taxon>
        <taxon>Bacillati</taxon>
        <taxon>Actinomycetota</taxon>
        <taxon>Actinomycetes</taxon>
        <taxon>Micromonosporales</taxon>
        <taxon>Micromonosporaceae</taxon>
        <taxon>Paractinoplanes</taxon>
    </lineage>
</organism>
<dbReference type="EMBL" id="JAENHP010000002">
    <property type="protein sequence ID" value="MBM2615168.1"/>
    <property type="molecule type" value="Genomic_DNA"/>
</dbReference>
<dbReference type="SUPFAM" id="SSF55811">
    <property type="entry name" value="Nudix"/>
    <property type="match status" value="1"/>
</dbReference>
<dbReference type="PROSITE" id="PS00893">
    <property type="entry name" value="NUDIX_BOX"/>
    <property type="match status" value="1"/>
</dbReference>
<feature type="domain" description="Nudix hydrolase" evidence="3">
    <location>
        <begin position="15"/>
        <end position="146"/>
    </location>
</feature>
<evidence type="ECO:0000259" key="3">
    <source>
        <dbReference type="PROSITE" id="PS51462"/>
    </source>
</evidence>
<comment type="caution">
    <text evidence="4">The sequence shown here is derived from an EMBL/GenBank/DDBJ whole genome shotgun (WGS) entry which is preliminary data.</text>
</comment>
<dbReference type="RefSeq" id="WP_203375765.1">
    <property type="nucleotide sequence ID" value="NZ_JAENHP010000002.1"/>
</dbReference>
<dbReference type="InterPro" id="IPR000086">
    <property type="entry name" value="NUDIX_hydrolase_dom"/>
</dbReference>
<keyword evidence="2" id="KW-0378">Hydrolase</keyword>
<protein>
    <submittedName>
        <fullName evidence="4">NUDIX domain-containing protein</fullName>
    </submittedName>
</protein>
<sequence>MPSSVRRAVASLVAPKYLVGAVAVIHDSESEGPDRLLLLRQPTTHGWSLPAGLLKRHEPPAVGAARELFEETGVRVDPDELTPGNPNAIVHPVGVVDTVFFGRVPASTTELRVDGGEILEAGWFPVDDLPRLTRNTAQLLNRYDIGRRK</sequence>
<dbReference type="Pfam" id="PF00293">
    <property type="entry name" value="NUDIX"/>
    <property type="match status" value="1"/>
</dbReference>
<gene>
    <name evidence="4" type="ORF">JIG36_06280</name>
</gene>
<dbReference type="InterPro" id="IPR020084">
    <property type="entry name" value="NUDIX_hydrolase_CS"/>
</dbReference>